<gene>
    <name evidence="2" type="ORF">METZ01_LOCUS38300</name>
</gene>
<keyword evidence="1" id="KW-1133">Transmembrane helix</keyword>
<evidence type="ECO:0000256" key="1">
    <source>
        <dbReference type="SAM" id="Phobius"/>
    </source>
</evidence>
<proteinExistence type="predicted"/>
<feature type="non-terminal residue" evidence="2">
    <location>
        <position position="1"/>
    </location>
</feature>
<dbReference type="InterPro" id="IPR027602">
    <property type="entry name" value="PGA_system"/>
</dbReference>
<name>A0A381R172_9ZZZZ</name>
<organism evidence="2">
    <name type="scientific">marine metagenome</name>
    <dbReference type="NCBI Taxonomy" id="408172"/>
    <lineage>
        <taxon>unclassified sequences</taxon>
        <taxon>metagenomes</taxon>
        <taxon>ecological metagenomes</taxon>
    </lineage>
</organism>
<evidence type="ECO:0000313" key="2">
    <source>
        <dbReference type="EMBL" id="SUZ85446.1"/>
    </source>
</evidence>
<keyword evidence="1" id="KW-0472">Membrane</keyword>
<feature type="transmembrane region" description="Helical" evidence="1">
    <location>
        <begin position="322"/>
        <end position="341"/>
    </location>
</feature>
<reference evidence="2" key="1">
    <citation type="submission" date="2018-05" db="EMBL/GenBank/DDBJ databases">
        <authorList>
            <person name="Lanie J.A."/>
            <person name="Ng W.-L."/>
            <person name="Kazmierczak K.M."/>
            <person name="Andrzejewski T.M."/>
            <person name="Davidsen T.M."/>
            <person name="Wayne K.J."/>
            <person name="Tettelin H."/>
            <person name="Glass J.I."/>
            <person name="Rusch D."/>
            <person name="Podicherti R."/>
            <person name="Tsui H.-C.T."/>
            <person name="Winkler M.E."/>
        </authorList>
    </citation>
    <scope>NUCLEOTIDE SEQUENCE</scope>
</reference>
<dbReference type="NCBIfam" id="TIGR04332">
    <property type="entry name" value="gamma_Glu_sys"/>
    <property type="match status" value="1"/>
</dbReference>
<dbReference type="EMBL" id="UINC01001636">
    <property type="protein sequence ID" value="SUZ85446.1"/>
    <property type="molecule type" value="Genomic_DNA"/>
</dbReference>
<accession>A0A381R172</accession>
<keyword evidence="1" id="KW-0812">Transmembrane</keyword>
<protein>
    <recommendedName>
        <fullName evidence="3">Poly-gamma-glutamate system protein</fullName>
    </recommendedName>
</protein>
<evidence type="ECO:0008006" key="3">
    <source>
        <dbReference type="Google" id="ProtNLM"/>
    </source>
</evidence>
<dbReference type="AlphaFoldDB" id="A0A381R172"/>
<sequence length="360" mass="39764">VLLAFISIAAYSIAYFSRKEFVSTTYEIKIKAATMMQESMNMLKNLRMEKGVFIDQENDPNETGLVGSQFSLITTDEGDLDAKLTTLDPNFAAAMVELLDRADLVRKDSIAVMLTGSMPGANMAMLIACKAMGIHPIIISSIGASQWGANDPEMTWLDMERILFNNGYISARSIAASIGGRNDQGRLLSPRGRELIRNNIDKSRSHLISGKGLEDNIDQRMQYFGNNNYKAVVNIGGGVASLGTSFNLRLLQPGIVYRKDIENISRGDGIDGAVVRFSKQNIPLIHILNIQKLTDELGMEYAPIPLPEIGEGRLYAIEKYDLNMTILSLLIVSLSVVITGWKSKQQIKEIMTNHDPESII</sequence>